<dbReference type="Proteomes" id="UP000245678">
    <property type="component" value="Unassembled WGS sequence"/>
</dbReference>
<dbReference type="RefSeq" id="WP_109607175.1">
    <property type="nucleotide sequence ID" value="NZ_QGHA01000002.1"/>
</dbReference>
<dbReference type="SUPFAM" id="SSF109854">
    <property type="entry name" value="DinB/YfiT-like putative metalloenzymes"/>
    <property type="match status" value="1"/>
</dbReference>
<sequence length="155" mass="17704">MKAYFVKLFGYNQFATNQILETMAANGAPGATLKLMTHLLAAELIWLERCQLIAPTMTTPWPAPLSLEQCRQTAETRHKAWLEFLNGLRTEDFDHVIPYETFSGVKHENLLSEIITHVINHGTHTRAQIGQQLKFEGAETLPLTDYSYYLRLLNN</sequence>
<name>A0A316HCI5_9SPHI</name>
<keyword evidence="5" id="KW-1185">Reference proteome</keyword>
<feature type="binding site" evidence="3">
    <location>
        <position position="121"/>
    </location>
    <ligand>
        <name>a divalent metal cation</name>
        <dbReference type="ChEBI" id="CHEBI:60240"/>
    </ligand>
</feature>
<dbReference type="InterPro" id="IPR034660">
    <property type="entry name" value="DinB/YfiT-like"/>
</dbReference>
<comment type="similarity">
    <text evidence="1">Belongs to the DinB family.</text>
</comment>
<evidence type="ECO:0000256" key="1">
    <source>
        <dbReference type="ARBA" id="ARBA00008635"/>
    </source>
</evidence>
<proteinExistence type="inferred from homology"/>
<accession>A0A316HCI5</accession>
<feature type="binding site" evidence="3">
    <location>
        <position position="38"/>
    </location>
    <ligand>
        <name>a divalent metal cation</name>
        <dbReference type="ChEBI" id="CHEBI:60240"/>
    </ligand>
</feature>
<dbReference type="EMBL" id="QGHA01000002">
    <property type="protein sequence ID" value="PWK78919.1"/>
    <property type="molecule type" value="Genomic_DNA"/>
</dbReference>
<reference evidence="4 5" key="1">
    <citation type="submission" date="2018-05" db="EMBL/GenBank/DDBJ databases">
        <title>Genomic Encyclopedia of Archaeal and Bacterial Type Strains, Phase II (KMG-II): from individual species to whole genera.</title>
        <authorList>
            <person name="Goeker M."/>
        </authorList>
    </citation>
    <scope>NUCLEOTIDE SEQUENCE [LARGE SCALE GENOMIC DNA]</scope>
    <source>
        <strain evidence="4 5">DSM 19975</strain>
    </source>
</reference>
<keyword evidence="2 3" id="KW-0479">Metal-binding</keyword>
<evidence type="ECO:0000256" key="2">
    <source>
        <dbReference type="ARBA" id="ARBA00022723"/>
    </source>
</evidence>
<protein>
    <submittedName>
        <fullName evidence="4">Putative damage-inducible protein DinB</fullName>
    </submittedName>
</protein>
<evidence type="ECO:0000256" key="3">
    <source>
        <dbReference type="PIRSR" id="PIRSR607837-1"/>
    </source>
</evidence>
<dbReference type="GO" id="GO:0046872">
    <property type="term" value="F:metal ion binding"/>
    <property type="evidence" value="ECO:0007669"/>
    <property type="project" value="UniProtKB-KW"/>
</dbReference>
<dbReference type="Gene3D" id="1.20.120.450">
    <property type="entry name" value="dinb family like domain"/>
    <property type="match status" value="1"/>
</dbReference>
<gene>
    <name evidence="4" type="ORF">LX99_01373</name>
</gene>
<dbReference type="InterPro" id="IPR007837">
    <property type="entry name" value="DinB"/>
</dbReference>
<organism evidence="4 5">
    <name type="scientific">Mucilaginibacter oryzae</name>
    <dbReference type="NCBI Taxonomy" id="468058"/>
    <lineage>
        <taxon>Bacteria</taxon>
        <taxon>Pseudomonadati</taxon>
        <taxon>Bacteroidota</taxon>
        <taxon>Sphingobacteriia</taxon>
        <taxon>Sphingobacteriales</taxon>
        <taxon>Sphingobacteriaceae</taxon>
        <taxon>Mucilaginibacter</taxon>
    </lineage>
</organism>
<dbReference type="AlphaFoldDB" id="A0A316HCI5"/>
<dbReference type="Pfam" id="PF05163">
    <property type="entry name" value="DinB"/>
    <property type="match status" value="1"/>
</dbReference>
<comment type="caution">
    <text evidence="4">The sequence shown here is derived from an EMBL/GenBank/DDBJ whole genome shotgun (WGS) entry which is preliminary data.</text>
</comment>
<evidence type="ECO:0000313" key="4">
    <source>
        <dbReference type="EMBL" id="PWK78919.1"/>
    </source>
</evidence>
<evidence type="ECO:0000313" key="5">
    <source>
        <dbReference type="Proteomes" id="UP000245678"/>
    </source>
</evidence>